<reference evidence="8" key="1">
    <citation type="submission" date="2020-06" db="EMBL/GenBank/DDBJ databases">
        <authorList>
            <consortium name="Plant Systems Biology data submission"/>
        </authorList>
    </citation>
    <scope>NUCLEOTIDE SEQUENCE</scope>
    <source>
        <strain evidence="8">D6</strain>
    </source>
</reference>
<evidence type="ECO:0000256" key="6">
    <source>
        <dbReference type="SAM" id="MobiDB-lite"/>
    </source>
</evidence>
<dbReference type="GO" id="GO:0046872">
    <property type="term" value="F:metal ion binding"/>
    <property type="evidence" value="ECO:0007669"/>
    <property type="project" value="UniProtKB-KW"/>
</dbReference>
<dbReference type="OrthoDB" id="10264738at2759"/>
<dbReference type="GO" id="GO:0004722">
    <property type="term" value="F:protein serine/threonine phosphatase activity"/>
    <property type="evidence" value="ECO:0007669"/>
    <property type="project" value="InterPro"/>
</dbReference>
<dbReference type="Gene3D" id="3.60.40.10">
    <property type="entry name" value="PPM-type phosphatase domain"/>
    <property type="match status" value="1"/>
</dbReference>
<feature type="region of interest" description="Disordered" evidence="6">
    <location>
        <begin position="1"/>
        <end position="21"/>
    </location>
</feature>
<evidence type="ECO:0000256" key="5">
    <source>
        <dbReference type="RuleBase" id="RU003465"/>
    </source>
</evidence>
<dbReference type="GO" id="GO:0016020">
    <property type="term" value="C:membrane"/>
    <property type="evidence" value="ECO:0007669"/>
    <property type="project" value="UniProtKB-SubCell"/>
</dbReference>
<proteinExistence type="inferred from homology"/>
<dbReference type="CDD" id="cd00143">
    <property type="entry name" value="PP2Cc"/>
    <property type="match status" value="1"/>
</dbReference>
<feature type="region of interest" description="Disordered" evidence="6">
    <location>
        <begin position="114"/>
        <end position="145"/>
    </location>
</feature>
<organism evidence="8 9">
    <name type="scientific">Seminavis robusta</name>
    <dbReference type="NCBI Taxonomy" id="568900"/>
    <lineage>
        <taxon>Eukaryota</taxon>
        <taxon>Sar</taxon>
        <taxon>Stramenopiles</taxon>
        <taxon>Ochrophyta</taxon>
        <taxon>Bacillariophyta</taxon>
        <taxon>Bacillariophyceae</taxon>
        <taxon>Bacillariophycidae</taxon>
        <taxon>Naviculales</taxon>
        <taxon>Naviculaceae</taxon>
        <taxon>Seminavis</taxon>
    </lineage>
</organism>
<dbReference type="InterPro" id="IPR015655">
    <property type="entry name" value="PP2C"/>
</dbReference>
<dbReference type="InterPro" id="IPR001932">
    <property type="entry name" value="PPM-type_phosphatase-like_dom"/>
</dbReference>
<evidence type="ECO:0000313" key="9">
    <source>
        <dbReference type="Proteomes" id="UP001153069"/>
    </source>
</evidence>
<evidence type="ECO:0000256" key="4">
    <source>
        <dbReference type="ARBA" id="ARBA00022912"/>
    </source>
</evidence>
<comment type="caution">
    <text evidence="8">The sequence shown here is derived from an EMBL/GenBank/DDBJ whole genome shotgun (WGS) entry which is preliminary data.</text>
</comment>
<dbReference type="Pfam" id="PF00481">
    <property type="entry name" value="PP2C"/>
    <property type="match status" value="1"/>
</dbReference>
<gene>
    <name evidence="8" type="ORF">SEMRO_4_G003740.1</name>
</gene>
<dbReference type="AlphaFoldDB" id="A0A9N8DAZ3"/>
<accession>A0A9N8DAZ3</accession>
<evidence type="ECO:0000259" key="7">
    <source>
        <dbReference type="PROSITE" id="PS51746"/>
    </source>
</evidence>
<keyword evidence="2" id="KW-0479">Metal-binding</keyword>
<feature type="domain" description="PPM-type phosphatase" evidence="7">
    <location>
        <begin position="208"/>
        <end position="540"/>
    </location>
</feature>
<feature type="compositionally biased region" description="Polar residues" evidence="6">
    <location>
        <begin position="128"/>
        <end position="142"/>
    </location>
</feature>
<keyword evidence="3 5" id="KW-0378">Hydrolase</keyword>
<comment type="similarity">
    <text evidence="5">Belongs to the PP2C family.</text>
</comment>
<keyword evidence="4 5" id="KW-0904">Protein phosphatase</keyword>
<evidence type="ECO:0000256" key="2">
    <source>
        <dbReference type="ARBA" id="ARBA00022723"/>
    </source>
</evidence>
<feature type="compositionally biased region" description="Basic residues" evidence="6">
    <location>
        <begin position="10"/>
        <end position="19"/>
    </location>
</feature>
<dbReference type="PROSITE" id="PS01032">
    <property type="entry name" value="PPM_1"/>
    <property type="match status" value="1"/>
</dbReference>
<dbReference type="SMART" id="SM00332">
    <property type="entry name" value="PP2Cc"/>
    <property type="match status" value="1"/>
</dbReference>
<dbReference type="PANTHER" id="PTHR47992">
    <property type="entry name" value="PROTEIN PHOSPHATASE"/>
    <property type="match status" value="1"/>
</dbReference>
<keyword evidence="9" id="KW-1185">Reference proteome</keyword>
<dbReference type="SUPFAM" id="SSF81606">
    <property type="entry name" value="PP2C-like"/>
    <property type="match status" value="1"/>
</dbReference>
<dbReference type="InterPro" id="IPR036457">
    <property type="entry name" value="PPM-type-like_dom_sf"/>
</dbReference>
<name>A0A9N8DAZ3_9STRA</name>
<comment type="subcellular location">
    <subcellularLocation>
        <location evidence="1">Membrane</location>
        <topology evidence="1">Peripheral membrane protein</topology>
    </subcellularLocation>
</comment>
<evidence type="ECO:0000313" key="8">
    <source>
        <dbReference type="EMBL" id="CAB9496399.1"/>
    </source>
</evidence>
<dbReference type="Proteomes" id="UP001153069">
    <property type="component" value="Unassembled WGS sequence"/>
</dbReference>
<protein>
    <submittedName>
        <fullName evidence="8">Protein phosphatase 2C 73</fullName>
    </submittedName>
</protein>
<dbReference type="PROSITE" id="PS51746">
    <property type="entry name" value="PPM_2"/>
    <property type="match status" value="1"/>
</dbReference>
<evidence type="ECO:0000256" key="1">
    <source>
        <dbReference type="ARBA" id="ARBA00004170"/>
    </source>
</evidence>
<evidence type="ECO:0000256" key="3">
    <source>
        <dbReference type="ARBA" id="ARBA00022801"/>
    </source>
</evidence>
<dbReference type="InterPro" id="IPR000222">
    <property type="entry name" value="PP2C_BS"/>
</dbReference>
<sequence>MVAPKLPSSHNKRKRRRKHAEPNVDNRILMIPLGLAFLAVSSQILRLFRSLVKPRGKAPVLRREHASETSWNYDWCQSSSKAEEEERECVLVLPIDLADFLPPLPDDPLMDMLPDPGDLFGMDDGENSQESNKGSNSTNSMTDDLDNHLDRLGNFLMNPSTFLYPPTPKILVEARRNFTRSGYHGIRNHHNHNITHQSFSVRHHSGDHFALISRRGLGGTHENNQDRALLVDLFPTSLGRKHKHKKHPKKRHNPLHNNFFMGIFDGHGLSGHLKADFAAATLPGLLLDRLIPLETRLDNTMDEQIRQALQSSFWDIHRQGPLIHDSGCTASTVVRLGRRLYFANTGDSRSMLVQIDMERRHVNITHVTTPHKPDLPEERQRIVKTGCIVIDPIPFYDSTARVAEPIDKEGGSGLALAMSRSLGDYDLEHCGVIPEPTVTVVELPSSSGSLAAHDDNQHDNDSKILLAVSLTDGMFDYVPLEEIAQGLSRPYLNRNTYLGTLASPLELAVEDLVRTASDRWLVNTTGIPYRDDITIAVRRVH</sequence>
<dbReference type="EMBL" id="CAICTM010000004">
    <property type="protein sequence ID" value="CAB9496399.1"/>
    <property type="molecule type" value="Genomic_DNA"/>
</dbReference>